<evidence type="ECO:0000313" key="3">
    <source>
        <dbReference type="EMBL" id="CDW89107.1"/>
    </source>
</evidence>
<dbReference type="EMBL" id="CCKQ01017235">
    <property type="protein sequence ID" value="CDW89107.1"/>
    <property type="molecule type" value="Genomic_DNA"/>
</dbReference>
<dbReference type="InParanoid" id="A0A078B728"/>
<reference evidence="3 4" key="1">
    <citation type="submission" date="2014-06" db="EMBL/GenBank/DDBJ databases">
        <authorList>
            <person name="Swart Estienne"/>
        </authorList>
    </citation>
    <scope>NUCLEOTIDE SEQUENCE [LARGE SCALE GENOMIC DNA]</scope>
    <source>
        <strain evidence="3 4">130c</strain>
    </source>
</reference>
<proteinExistence type="predicted"/>
<evidence type="ECO:0000256" key="2">
    <source>
        <dbReference type="SAM" id="MobiDB-lite"/>
    </source>
</evidence>
<feature type="compositionally biased region" description="Polar residues" evidence="2">
    <location>
        <begin position="382"/>
        <end position="393"/>
    </location>
</feature>
<evidence type="ECO:0000256" key="1">
    <source>
        <dbReference type="SAM" id="Coils"/>
    </source>
</evidence>
<evidence type="ECO:0000313" key="4">
    <source>
        <dbReference type="Proteomes" id="UP000039865"/>
    </source>
</evidence>
<accession>A0A078B728</accession>
<protein>
    <submittedName>
        <fullName evidence="3">Uncharacterized protein</fullName>
    </submittedName>
</protein>
<feature type="compositionally biased region" description="Low complexity" evidence="2">
    <location>
        <begin position="367"/>
        <end position="381"/>
    </location>
</feature>
<feature type="region of interest" description="Disordered" evidence="2">
    <location>
        <begin position="61"/>
        <end position="95"/>
    </location>
</feature>
<sequence length="806" mass="94760">MDMPFDKMFQGKNHSRKLTIDLKSNRTTTAASATRTNEKFNSSLQSKLNQDFNQTNTTHRTIDQKQYQNQTNEKQNQQSDKKPQNQNAQKTQSNQVIMNGFLVTFDEKTGQYQMKKLEDKNQKKELRDRYFFHYQNWNTKKKQQLSLSMRAGHKPGKMSYGSLNWMADNQQFPEYNEIEVQNKVLKKHVDGEIFIPRTLIDPGILQAQSKLKQEQLFQQQLKSKKHTNEEVYLPLPNESQESKINKNLFQIEKRLGLSKPNKLSILQQMINRNQTNNNIQLLESEILKKKSEKQASDDSIQQNKDIMYGSFSGQNSQYIKIKDFQDNSQIVSTERKKQAQTSYLSKRVMSQDREKTQGHLAQSSIANDKNNLNYLSNSSINHENSQQGLEQNSKNQNSLIISLNETPIQHYQNAEIEANQVSLKIPRNVFSHQSYRTGRNLFSDKHADSSTTQSKCHGIRKSQFFSPKQKLIEKMFENQKDDYSQKESISQNIRILDQESENYNSQRNTLYGELNLSSPNSEYLPKSDYRYLSPVQMQQEFSFDRQREETIVDQVLQEINQTLKEKELKKKRQERKKNKVRRSQKISQDDLLGNSILNSDASESMDDEKLLKAGKKGFTGGKFDLYNKYLNILLLRSGDPYVSQMFSKYLQFKRKGKRDQKQKNFYERMQNDIIKRKVEEFQKFNEPKKFLNQPSNLQSLDISRDSTAARFQKKPTLKFKRRKSMTEENVKMMDNQVVNEDELNLQQIKIDDQFKFQKRKTINFSNKGFFKGITMRFDAQPKKKGIDDLLQTKFDEMIIEEDLDSN</sequence>
<feature type="region of interest" description="Disordered" evidence="2">
    <location>
        <begin position="1"/>
        <end position="43"/>
    </location>
</feature>
<feature type="coiled-coil region" evidence="1">
    <location>
        <begin position="552"/>
        <end position="583"/>
    </location>
</feature>
<keyword evidence="4" id="KW-1185">Reference proteome</keyword>
<dbReference type="Proteomes" id="UP000039865">
    <property type="component" value="Unassembled WGS sequence"/>
</dbReference>
<name>A0A078B728_STYLE</name>
<gene>
    <name evidence="3" type="primary">Contig12785.g13636</name>
    <name evidence="3" type="ORF">STYLEM_18236</name>
</gene>
<organism evidence="3 4">
    <name type="scientific">Stylonychia lemnae</name>
    <name type="common">Ciliate</name>
    <dbReference type="NCBI Taxonomy" id="5949"/>
    <lineage>
        <taxon>Eukaryota</taxon>
        <taxon>Sar</taxon>
        <taxon>Alveolata</taxon>
        <taxon>Ciliophora</taxon>
        <taxon>Intramacronucleata</taxon>
        <taxon>Spirotrichea</taxon>
        <taxon>Stichotrichia</taxon>
        <taxon>Sporadotrichida</taxon>
        <taxon>Oxytrichidae</taxon>
        <taxon>Stylonychinae</taxon>
        <taxon>Stylonychia</taxon>
    </lineage>
</organism>
<dbReference type="AlphaFoldDB" id="A0A078B728"/>
<feature type="region of interest" description="Disordered" evidence="2">
    <location>
        <begin position="332"/>
        <end position="393"/>
    </location>
</feature>
<feature type="compositionally biased region" description="Low complexity" evidence="2">
    <location>
        <begin position="25"/>
        <end position="35"/>
    </location>
</feature>
<keyword evidence="1" id="KW-0175">Coiled coil</keyword>